<comment type="caution">
    <text evidence="1">The sequence shown here is derived from an EMBL/GenBank/DDBJ whole genome shotgun (WGS) entry which is preliminary data.</text>
</comment>
<dbReference type="EMBL" id="JACRSY010000053">
    <property type="protein sequence ID" value="MBC8581451.1"/>
    <property type="molecule type" value="Genomic_DNA"/>
</dbReference>
<dbReference type="AlphaFoldDB" id="A0A926IGD9"/>
<accession>A0A926IGD9</accession>
<evidence type="ECO:0000313" key="1">
    <source>
        <dbReference type="EMBL" id="MBC8581451.1"/>
    </source>
</evidence>
<organism evidence="1 2">
    <name type="scientific">Zhenhengia yiwuensis</name>
    <dbReference type="NCBI Taxonomy" id="2763666"/>
    <lineage>
        <taxon>Bacteria</taxon>
        <taxon>Bacillati</taxon>
        <taxon>Bacillota</taxon>
        <taxon>Clostridia</taxon>
        <taxon>Lachnospirales</taxon>
        <taxon>Lachnospiraceae</taxon>
        <taxon>Zhenhengia</taxon>
    </lineage>
</organism>
<reference evidence="1" key="1">
    <citation type="submission" date="2020-08" db="EMBL/GenBank/DDBJ databases">
        <title>Genome public.</title>
        <authorList>
            <person name="Liu C."/>
            <person name="Sun Q."/>
        </authorList>
    </citation>
    <scope>NUCLEOTIDE SEQUENCE</scope>
    <source>
        <strain evidence="1">NSJ-12</strain>
    </source>
</reference>
<keyword evidence="2" id="KW-1185">Reference proteome</keyword>
<dbReference type="RefSeq" id="WP_249334381.1">
    <property type="nucleotide sequence ID" value="NZ_JACRSY010000053.1"/>
</dbReference>
<evidence type="ECO:0000313" key="2">
    <source>
        <dbReference type="Proteomes" id="UP000655830"/>
    </source>
</evidence>
<proteinExistence type="predicted"/>
<sequence length="61" mass="7150">MAFWVKKNVVEENETTGNGDYDDVYRAKEVVDVALALYKMGIESTEEVFEHIQVRYDMMLE</sequence>
<dbReference type="Proteomes" id="UP000655830">
    <property type="component" value="Unassembled WGS sequence"/>
</dbReference>
<protein>
    <submittedName>
        <fullName evidence="1">Uncharacterized protein</fullName>
    </submittedName>
</protein>
<name>A0A926IGD9_9FIRM</name>
<gene>
    <name evidence="1" type="ORF">H8718_18330</name>
</gene>